<reference evidence="9 10" key="1">
    <citation type="submission" date="2024-04" db="EMBL/GenBank/DDBJ databases">
        <title>Defined microbial consortia suppress multidrug-resistant proinflammatory Enterobacteriaceae via ecological control.</title>
        <authorList>
            <person name="Furuichi M."/>
            <person name="Kawaguchi T."/>
            <person name="Pust M."/>
            <person name="Yasuma K."/>
            <person name="Plichta D."/>
            <person name="Hasegawa N."/>
            <person name="Ohya T."/>
            <person name="Bhattarai S."/>
            <person name="Sasajima S."/>
            <person name="Aoto Y."/>
            <person name="Tuganbaev T."/>
            <person name="Yaginuma M."/>
            <person name="Ueda M."/>
            <person name="Okahashi N."/>
            <person name="Amafuji K."/>
            <person name="Kiridooshi Y."/>
            <person name="Sugita K."/>
            <person name="Strazar M."/>
            <person name="Skelly A."/>
            <person name="Suda W."/>
            <person name="Hattori M."/>
            <person name="Nakamoto N."/>
            <person name="Caballero S."/>
            <person name="Norman J."/>
            <person name="Olle B."/>
            <person name="Tanoue T."/>
            <person name="Arita M."/>
            <person name="Bucci V."/>
            <person name="Atarashi K."/>
            <person name="Xavier R."/>
            <person name="Honda K."/>
        </authorList>
    </citation>
    <scope>NUCLEOTIDE SEQUENCE [LARGE SCALE GENOMIC DNA]</scope>
    <source>
        <strain evidence="10">k04-0078-D8-1</strain>
    </source>
</reference>
<dbReference type="GO" id="GO:0016787">
    <property type="term" value="F:hydrolase activity"/>
    <property type="evidence" value="ECO:0007669"/>
    <property type="project" value="UniProtKB-KW"/>
</dbReference>
<evidence type="ECO:0000313" key="9">
    <source>
        <dbReference type="EMBL" id="GAA6412028.1"/>
    </source>
</evidence>
<dbReference type="InterPro" id="IPR001547">
    <property type="entry name" value="Glyco_hydro_5"/>
</dbReference>
<keyword evidence="2 7" id="KW-0378">Hydrolase</keyword>
<keyword evidence="4" id="KW-0119">Carbohydrate metabolism</keyword>
<keyword evidence="10" id="KW-1185">Reference proteome</keyword>
<dbReference type="SUPFAM" id="SSF51445">
    <property type="entry name" value="(Trans)glycosidases"/>
    <property type="match status" value="1"/>
</dbReference>
<dbReference type="EMBL" id="BAABYW010000003">
    <property type="protein sequence ID" value="GAA6412028.1"/>
    <property type="molecule type" value="Genomic_DNA"/>
</dbReference>
<keyword evidence="6" id="KW-0624">Polysaccharide degradation</keyword>
<accession>A0ABQ0BL05</accession>
<dbReference type="Proteomes" id="UP001600943">
    <property type="component" value="Unassembled WGS sequence"/>
</dbReference>
<evidence type="ECO:0000256" key="3">
    <source>
        <dbReference type="ARBA" id="ARBA00023001"/>
    </source>
</evidence>
<dbReference type="InterPro" id="IPR017853">
    <property type="entry name" value="GH"/>
</dbReference>
<dbReference type="RefSeq" id="WP_256162405.1">
    <property type="nucleotide sequence ID" value="NZ_BAABYW010000003.1"/>
</dbReference>
<proteinExistence type="inferred from homology"/>
<evidence type="ECO:0000313" key="10">
    <source>
        <dbReference type="Proteomes" id="UP001600943"/>
    </source>
</evidence>
<comment type="similarity">
    <text evidence="1 7">Belongs to the glycosyl hydrolase 5 (cellulase A) family.</text>
</comment>
<evidence type="ECO:0000259" key="8">
    <source>
        <dbReference type="Pfam" id="PF00150"/>
    </source>
</evidence>
<feature type="domain" description="Glycoside hydrolase family 5" evidence="8">
    <location>
        <begin position="34"/>
        <end position="348"/>
    </location>
</feature>
<evidence type="ECO:0000256" key="4">
    <source>
        <dbReference type="ARBA" id="ARBA00023277"/>
    </source>
</evidence>
<evidence type="ECO:0000256" key="1">
    <source>
        <dbReference type="ARBA" id="ARBA00005641"/>
    </source>
</evidence>
<organism evidence="9 10">
    <name type="scientific">Blautia hominis</name>
    <dbReference type="NCBI Taxonomy" id="2025493"/>
    <lineage>
        <taxon>Bacteria</taxon>
        <taxon>Bacillati</taxon>
        <taxon>Bacillota</taxon>
        <taxon>Clostridia</taxon>
        <taxon>Lachnospirales</taxon>
        <taxon>Lachnospiraceae</taxon>
        <taxon>Blautia</taxon>
    </lineage>
</organism>
<dbReference type="Pfam" id="PF00150">
    <property type="entry name" value="Cellulase"/>
    <property type="match status" value="1"/>
</dbReference>
<keyword evidence="3" id="KW-0136">Cellulose degradation</keyword>
<comment type="caution">
    <text evidence="9">The sequence shown here is derived from an EMBL/GenBank/DDBJ whole genome shotgun (WGS) entry which is preliminary data.</text>
</comment>
<sequence length="372" mass="43641">MFYENFRKGINLGGWLSQYEFIAKQPLTREHLSQHFNSFIVKTDIQRIASWGFDHVRLPVSGYLIYDPESQSLNQDIVEKIYHCISWCEDCSLNIVLDLHDVWGNVYGAMEELMPLLSNEDLQKRFINIWALLTKEFKDVRHPTLLFELLNEVSDASGSYSPTDVTGNNFLPSDIIHCKWNILYKQTIRKIRQIDSKRWILVGSNGQNSVVYLKELFLIDDPNVFYNFHFYDPQVFTHQRAHFSEEMSEYNQVVTYPDDISGFISYLQEHPKFYSKYALVAKEEQNNKSLMDKLMQYAVDFKRLTKKELYCGEFGVINTAPVKDAANWLHDLAIIMEQHRIGHALWNYKCLDFGLLDLEGEPVSKLYKEVIK</sequence>
<dbReference type="PANTHER" id="PTHR31297:SF41">
    <property type="entry name" value="ENDOGLUCANASE, PUTATIVE (AFU_ORTHOLOGUE AFUA_5G01830)-RELATED"/>
    <property type="match status" value="1"/>
</dbReference>
<dbReference type="InterPro" id="IPR050386">
    <property type="entry name" value="Glycosyl_hydrolase_5"/>
</dbReference>
<dbReference type="InterPro" id="IPR018087">
    <property type="entry name" value="Glyco_hydro_5_CS"/>
</dbReference>
<evidence type="ECO:0000256" key="2">
    <source>
        <dbReference type="ARBA" id="ARBA00022801"/>
    </source>
</evidence>
<name>A0ABQ0BL05_9FIRM</name>
<keyword evidence="5 7" id="KW-0326">Glycosidase</keyword>
<protein>
    <submittedName>
        <fullName evidence="9">Glycoside hydrolase family 5 protein</fullName>
    </submittedName>
</protein>
<gene>
    <name evidence="9" type="ORF">K040078D81_61450</name>
</gene>
<dbReference type="PROSITE" id="PS00659">
    <property type="entry name" value="GLYCOSYL_HYDROL_F5"/>
    <property type="match status" value="1"/>
</dbReference>
<evidence type="ECO:0000256" key="6">
    <source>
        <dbReference type="ARBA" id="ARBA00023326"/>
    </source>
</evidence>
<evidence type="ECO:0000256" key="7">
    <source>
        <dbReference type="RuleBase" id="RU361153"/>
    </source>
</evidence>
<evidence type="ECO:0000256" key="5">
    <source>
        <dbReference type="ARBA" id="ARBA00023295"/>
    </source>
</evidence>
<dbReference type="Gene3D" id="3.20.20.80">
    <property type="entry name" value="Glycosidases"/>
    <property type="match status" value="1"/>
</dbReference>
<dbReference type="PANTHER" id="PTHR31297">
    <property type="entry name" value="GLUCAN ENDO-1,6-BETA-GLUCOSIDASE B"/>
    <property type="match status" value="1"/>
</dbReference>